<protein>
    <submittedName>
        <fullName evidence="2">Uncharacterized protein</fullName>
    </submittedName>
</protein>
<comment type="caution">
    <text evidence="2">The sequence shown here is derived from an EMBL/GenBank/DDBJ whole genome shotgun (WGS) entry which is preliminary data.</text>
</comment>
<proteinExistence type="predicted"/>
<feature type="region of interest" description="Disordered" evidence="1">
    <location>
        <begin position="132"/>
        <end position="155"/>
    </location>
</feature>
<gene>
    <name evidence="2" type="ORF">MCHLDSM_05652</name>
</gene>
<accession>A0A0J6VKG9</accession>
<organism evidence="2 3">
    <name type="scientific">Mycolicibacterium chlorophenolicum</name>
    <dbReference type="NCBI Taxonomy" id="37916"/>
    <lineage>
        <taxon>Bacteria</taxon>
        <taxon>Bacillati</taxon>
        <taxon>Actinomycetota</taxon>
        <taxon>Actinomycetes</taxon>
        <taxon>Mycobacteriales</taxon>
        <taxon>Mycobacteriaceae</taxon>
        <taxon>Mycolicibacterium</taxon>
    </lineage>
</organism>
<dbReference type="Proteomes" id="UP000036513">
    <property type="component" value="Unassembled WGS sequence"/>
</dbReference>
<evidence type="ECO:0000313" key="3">
    <source>
        <dbReference type="Proteomes" id="UP000036513"/>
    </source>
</evidence>
<evidence type="ECO:0000256" key="1">
    <source>
        <dbReference type="SAM" id="MobiDB-lite"/>
    </source>
</evidence>
<sequence>MGPFLGLDADDAAELGRLLTFLSDWLASDPNRLRCRCTTTLRRPTTSAPPAASTNCALTLSVTLDCCSVMTPPTGSSGKPRSAPKDRCGIPSHWQAAPILAVRDTRPPAHRHRNAGYGRASTITTPRVLPIAQPSDRETGPVRIHIRSPRPPALDDRQMTLRDVNLDLHLVYASGTRLDIIAALSQYPSPRQTPHTTSVQLVPLRRSLGSGPSHRGHVGLTLPGYFMQIAAVFSQNAGQQGPTVPMTMGIPADSSLQIAGMARTRPMGGR</sequence>
<dbReference type="PATRIC" id="fig|37916.4.peg.5663"/>
<dbReference type="AlphaFoldDB" id="A0A0J6VKG9"/>
<evidence type="ECO:0000313" key="2">
    <source>
        <dbReference type="EMBL" id="KMO70759.1"/>
    </source>
</evidence>
<reference evidence="2 3" key="1">
    <citation type="journal article" date="2015" name="Genome Biol. Evol.">
        <title>Characterization of Three Mycobacterium spp. with Potential Use in Bioremediation by Genome Sequencing and Comparative Genomics.</title>
        <authorList>
            <person name="Das S."/>
            <person name="Pettersson B.M."/>
            <person name="Behra P.R."/>
            <person name="Ramesh M."/>
            <person name="Dasgupta S."/>
            <person name="Bhattacharya A."/>
            <person name="Kirsebom L.A."/>
        </authorList>
    </citation>
    <scope>NUCLEOTIDE SEQUENCE [LARGE SCALE GENOMIC DNA]</scope>
    <source>
        <strain evidence="2 3">DSM 43826</strain>
    </source>
</reference>
<dbReference type="STRING" id="37916.MCHLDSM_05652"/>
<name>A0A0J6VKG9_9MYCO</name>
<dbReference type="EMBL" id="JYNL01000064">
    <property type="protein sequence ID" value="KMO70759.1"/>
    <property type="molecule type" value="Genomic_DNA"/>
</dbReference>
<keyword evidence="3" id="KW-1185">Reference proteome</keyword>